<feature type="active site" description="Proton donor" evidence="16">
    <location>
        <position position="219"/>
    </location>
</feature>
<evidence type="ECO:0000313" key="19">
    <source>
        <dbReference type="Proteomes" id="UP000824204"/>
    </source>
</evidence>
<dbReference type="InterPro" id="IPR016169">
    <property type="entry name" value="FAD-bd_PCMH_sub2"/>
</dbReference>
<dbReference type="Proteomes" id="UP000824204">
    <property type="component" value="Unassembled WGS sequence"/>
</dbReference>
<keyword evidence="10 16" id="KW-0133">Cell shape</keyword>
<evidence type="ECO:0000256" key="3">
    <source>
        <dbReference type="ARBA" id="ARBA00004496"/>
    </source>
</evidence>
<comment type="catalytic activity">
    <reaction evidence="15 16">
        <text>UDP-N-acetyl-alpha-D-muramate + NADP(+) = UDP-N-acetyl-3-O-(1-carboxyvinyl)-alpha-D-glucosamine + NADPH + H(+)</text>
        <dbReference type="Rhea" id="RHEA:12248"/>
        <dbReference type="ChEBI" id="CHEBI:15378"/>
        <dbReference type="ChEBI" id="CHEBI:57783"/>
        <dbReference type="ChEBI" id="CHEBI:58349"/>
        <dbReference type="ChEBI" id="CHEBI:68483"/>
        <dbReference type="ChEBI" id="CHEBI:70757"/>
        <dbReference type="EC" id="1.3.1.98"/>
    </reaction>
</comment>
<evidence type="ECO:0000256" key="13">
    <source>
        <dbReference type="ARBA" id="ARBA00023306"/>
    </source>
</evidence>
<dbReference type="GO" id="GO:0009252">
    <property type="term" value="P:peptidoglycan biosynthetic process"/>
    <property type="evidence" value="ECO:0007669"/>
    <property type="project" value="UniProtKB-UniRule"/>
</dbReference>
<dbReference type="Gene3D" id="3.30.465.10">
    <property type="match status" value="1"/>
</dbReference>
<dbReference type="InterPro" id="IPR016166">
    <property type="entry name" value="FAD-bd_PCMH"/>
</dbReference>
<keyword evidence="13 16" id="KW-0131">Cell cycle</keyword>
<dbReference type="AlphaFoldDB" id="A0A9D2AF81"/>
<evidence type="ECO:0000256" key="1">
    <source>
        <dbReference type="ARBA" id="ARBA00001974"/>
    </source>
</evidence>
<keyword evidence="6 16" id="KW-0132">Cell division</keyword>
<dbReference type="GO" id="GO:0071949">
    <property type="term" value="F:FAD binding"/>
    <property type="evidence" value="ECO:0007669"/>
    <property type="project" value="InterPro"/>
</dbReference>
<evidence type="ECO:0000256" key="2">
    <source>
        <dbReference type="ARBA" id="ARBA00003921"/>
    </source>
</evidence>
<organism evidence="18 19">
    <name type="scientific">Candidatus Borkfalkia faecipullorum</name>
    <dbReference type="NCBI Taxonomy" id="2838510"/>
    <lineage>
        <taxon>Bacteria</taxon>
        <taxon>Bacillati</taxon>
        <taxon>Bacillota</taxon>
        <taxon>Clostridia</taxon>
        <taxon>Christensenellales</taxon>
        <taxon>Christensenellaceae</taxon>
        <taxon>Candidatus Borkfalkia</taxon>
    </lineage>
</organism>
<evidence type="ECO:0000256" key="4">
    <source>
        <dbReference type="ARBA" id="ARBA00004752"/>
    </source>
</evidence>
<dbReference type="GO" id="GO:0008762">
    <property type="term" value="F:UDP-N-acetylmuramate dehydrogenase activity"/>
    <property type="evidence" value="ECO:0007669"/>
    <property type="project" value="UniProtKB-UniRule"/>
</dbReference>
<dbReference type="Pfam" id="PF02873">
    <property type="entry name" value="MurB_C"/>
    <property type="match status" value="1"/>
</dbReference>
<dbReference type="EMBL" id="DXFX01000034">
    <property type="protein sequence ID" value="HIX07331.1"/>
    <property type="molecule type" value="Genomic_DNA"/>
</dbReference>
<feature type="domain" description="FAD-binding PCMH-type" evidence="17">
    <location>
        <begin position="29"/>
        <end position="208"/>
    </location>
</feature>
<dbReference type="PANTHER" id="PTHR21071:SF4">
    <property type="entry name" value="UDP-N-ACETYLENOLPYRUVOYLGLUCOSAMINE REDUCTASE"/>
    <property type="match status" value="1"/>
</dbReference>
<evidence type="ECO:0000256" key="16">
    <source>
        <dbReference type="HAMAP-Rule" id="MF_00037"/>
    </source>
</evidence>
<comment type="similarity">
    <text evidence="16">Belongs to the MurB family.</text>
</comment>
<evidence type="ECO:0000256" key="6">
    <source>
        <dbReference type="ARBA" id="ARBA00022618"/>
    </source>
</evidence>
<keyword evidence="11 16" id="KW-0573">Peptidoglycan synthesis</keyword>
<dbReference type="GO" id="GO:0008360">
    <property type="term" value="P:regulation of cell shape"/>
    <property type="evidence" value="ECO:0007669"/>
    <property type="project" value="UniProtKB-KW"/>
</dbReference>
<evidence type="ECO:0000256" key="7">
    <source>
        <dbReference type="ARBA" id="ARBA00022630"/>
    </source>
</evidence>
<comment type="caution">
    <text evidence="18">The sequence shown here is derived from an EMBL/GenBank/DDBJ whole genome shotgun (WGS) entry which is preliminary data.</text>
</comment>
<gene>
    <name evidence="16 18" type="primary">murB</name>
    <name evidence="18" type="ORF">H9741_02555</name>
</gene>
<name>A0A9D2AF81_9FIRM</name>
<comment type="subcellular location">
    <subcellularLocation>
        <location evidence="3 16">Cytoplasm</location>
    </subcellularLocation>
</comment>
<dbReference type="Gene3D" id="3.90.78.10">
    <property type="entry name" value="UDP-N-acetylenolpyruvoylglucosamine reductase, C-terminal domain"/>
    <property type="match status" value="1"/>
</dbReference>
<dbReference type="GO" id="GO:0071555">
    <property type="term" value="P:cell wall organization"/>
    <property type="evidence" value="ECO:0007669"/>
    <property type="project" value="UniProtKB-KW"/>
</dbReference>
<comment type="caution">
    <text evidence="16">Lacks conserved residue(s) required for the propagation of feature annotation.</text>
</comment>
<keyword evidence="7 16" id="KW-0285">Flavoprotein</keyword>
<dbReference type="HAMAP" id="MF_00037">
    <property type="entry name" value="MurB"/>
    <property type="match status" value="1"/>
</dbReference>
<reference evidence="18" key="1">
    <citation type="journal article" date="2021" name="PeerJ">
        <title>Extensive microbial diversity within the chicken gut microbiome revealed by metagenomics and culture.</title>
        <authorList>
            <person name="Gilroy R."/>
            <person name="Ravi A."/>
            <person name="Getino M."/>
            <person name="Pursley I."/>
            <person name="Horton D.L."/>
            <person name="Alikhan N.F."/>
            <person name="Baker D."/>
            <person name="Gharbi K."/>
            <person name="Hall N."/>
            <person name="Watson M."/>
            <person name="Adriaenssens E.M."/>
            <person name="Foster-Nyarko E."/>
            <person name="Jarju S."/>
            <person name="Secka A."/>
            <person name="Antonio M."/>
            <person name="Oren A."/>
            <person name="Chaudhuri R.R."/>
            <person name="La Ragione R."/>
            <person name="Hildebrand F."/>
            <person name="Pallen M.J."/>
        </authorList>
    </citation>
    <scope>NUCLEOTIDE SEQUENCE</scope>
    <source>
        <strain evidence="18">811</strain>
    </source>
</reference>
<keyword evidence="12 16" id="KW-0560">Oxidoreductase</keyword>
<comment type="pathway">
    <text evidence="4 16">Cell wall biogenesis; peptidoglycan biosynthesis.</text>
</comment>
<evidence type="ECO:0000256" key="14">
    <source>
        <dbReference type="ARBA" id="ARBA00023316"/>
    </source>
</evidence>
<dbReference type="SUPFAM" id="SSF56194">
    <property type="entry name" value="Uridine diphospho-N-Acetylenolpyruvylglucosamine reductase, MurB, C-terminal domain"/>
    <property type="match status" value="1"/>
</dbReference>
<dbReference type="InterPro" id="IPR016167">
    <property type="entry name" value="FAD-bd_PCMH_sub1"/>
</dbReference>
<keyword evidence="14 16" id="KW-0961">Cell wall biogenesis/degradation</keyword>
<evidence type="ECO:0000256" key="15">
    <source>
        <dbReference type="ARBA" id="ARBA00048914"/>
    </source>
</evidence>
<comment type="cofactor">
    <cofactor evidence="1 16">
        <name>FAD</name>
        <dbReference type="ChEBI" id="CHEBI:57692"/>
    </cofactor>
</comment>
<evidence type="ECO:0000259" key="17">
    <source>
        <dbReference type="PROSITE" id="PS51387"/>
    </source>
</evidence>
<dbReference type="NCBIfam" id="NF010480">
    <property type="entry name" value="PRK13905.1"/>
    <property type="match status" value="1"/>
</dbReference>
<dbReference type="EC" id="1.3.1.98" evidence="16"/>
<sequence>MLYRQIAEMFPFRGNESPFSFRANTTVGIGGTAPLALFPETAEDCVRAVRFLKREGVPYVLLGNGSNVLVSDKGFDGAVICTRRMKTVRADVCGVYAESGAALDAVVLAAAECGWGGLSFLCGIPATLGGALFMNAGARGKYMDSVVLRVDALVDGEKKSFSLAECGYSYKTSRFMQGDCVILGGLLRGVPEEKEKIVQDIRAARLARKDLPKGKSLGCVFRNPQGDSAGRLIEAAGLKGLAQGGAEVSAQHANFIINRGGATASDYAALVRRVKERVFSETGTMLAEEIRYIGEF</sequence>
<evidence type="ECO:0000256" key="9">
    <source>
        <dbReference type="ARBA" id="ARBA00022857"/>
    </source>
</evidence>
<dbReference type="InterPro" id="IPR003170">
    <property type="entry name" value="MurB"/>
</dbReference>
<dbReference type="GO" id="GO:0005829">
    <property type="term" value="C:cytosol"/>
    <property type="evidence" value="ECO:0007669"/>
    <property type="project" value="TreeGrafter"/>
</dbReference>
<dbReference type="GO" id="GO:0051301">
    <property type="term" value="P:cell division"/>
    <property type="evidence" value="ECO:0007669"/>
    <property type="project" value="UniProtKB-KW"/>
</dbReference>
<dbReference type="InterPro" id="IPR011601">
    <property type="entry name" value="MurB_C"/>
</dbReference>
<evidence type="ECO:0000256" key="8">
    <source>
        <dbReference type="ARBA" id="ARBA00022827"/>
    </source>
</evidence>
<dbReference type="InterPro" id="IPR036635">
    <property type="entry name" value="MurB_C_sf"/>
</dbReference>
<evidence type="ECO:0000256" key="5">
    <source>
        <dbReference type="ARBA" id="ARBA00022490"/>
    </source>
</evidence>
<dbReference type="NCBIfam" id="TIGR00179">
    <property type="entry name" value="murB"/>
    <property type="match status" value="1"/>
</dbReference>
<dbReference type="SUPFAM" id="SSF56176">
    <property type="entry name" value="FAD-binding/transporter-associated domain-like"/>
    <property type="match status" value="1"/>
</dbReference>
<dbReference type="PROSITE" id="PS51387">
    <property type="entry name" value="FAD_PCMH"/>
    <property type="match status" value="1"/>
</dbReference>
<evidence type="ECO:0000256" key="11">
    <source>
        <dbReference type="ARBA" id="ARBA00022984"/>
    </source>
</evidence>
<evidence type="ECO:0000313" key="18">
    <source>
        <dbReference type="EMBL" id="HIX07331.1"/>
    </source>
</evidence>
<accession>A0A9D2AF81</accession>
<protein>
    <recommendedName>
        <fullName evidence="16">UDP-N-acetylenolpyruvoylglucosamine reductase</fullName>
        <ecNumber evidence="16">1.3.1.98</ecNumber>
    </recommendedName>
    <alternativeName>
        <fullName evidence="16">UDP-N-acetylmuramate dehydrogenase</fullName>
    </alternativeName>
</protein>
<dbReference type="InterPro" id="IPR036318">
    <property type="entry name" value="FAD-bd_PCMH-like_sf"/>
</dbReference>
<proteinExistence type="inferred from homology"/>
<comment type="function">
    <text evidence="2 16">Cell wall formation.</text>
</comment>
<evidence type="ECO:0000256" key="12">
    <source>
        <dbReference type="ARBA" id="ARBA00023002"/>
    </source>
</evidence>
<dbReference type="PANTHER" id="PTHR21071">
    <property type="entry name" value="UDP-N-ACETYLENOLPYRUVOYLGLUCOSAMINE REDUCTASE"/>
    <property type="match status" value="1"/>
</dbReference>
<dbReference type="InterPro" id="IPR006094">
    <property type="entry name" value="Oxid_FAD_bind_N"/>
</dbReference>
<reference evidence="18" key="2">
    <citation type="submission" date="2021-04" db="EMBL/GenBank/DDBJ databases">
        <authorList>
            <person name="Gilroy R."/>
        </authorList>
    </citation>
    <scope>NUCLEOTIDE SEQUENCE</scope>
    <source>
        <strain evidence="18">811</strain>
    </source>
</reference>
<keyword evidence="5 16" id="KW-0963">Cytoplasm</keyword>
<feature type="active site" evidence="16">
    <location>
        <position position="289"/>
    </location>
</feature>
<dbReference type="Pfam" id="PF01565">
    <property type="entry name" value="FAD_binding_4"/>
    <property type="match status" value="1"/>
</dbReference>
<dbReference type="Gene3D" id="3.30.43.10">
    <property type="entry name" value="Uridine Diphospho-n-acetylenolpyruvylglucosamine Reductase, domain 2"/>
    <property type="match status" value="1"/>
</dbReference>
<evidence type="ECO:0000256" key="10">
    <source>
        <dbReference type="ARBA" id="ARBA00022960"/>
    </source>
</evidence>
<keyword evidence="8 16" id="KW-0274">FAD</keyword>
<keyword evidence="9 16" id="KW-0521">NADP</keyword>